<dbReference type="PANTHER" id="PTHR43445">
    <property type="entry name" value="UDP-N-ACETYLMURAMATE--L-ALANINE LIGASE-RELATED"/>
    <property type="match status" value="1"/>
</dbReference>
<dbReference type="Pfam" id="PF01225">
    <property type="entry name" value="Mur_ligase"/>
    <property type="match status" value="1"/>
</dbReference>
<evidence type="ECO:0000259" key="17">
    <source>
        <dbReference type="Pfam" id="PF02875"/>
    </source>
</evidence>
<evidence type="ECO:0000256" key="10">
    <source>
        <dbReference type="ARBA" id="ARBA00022984"/>
    </source>
</evidence>
<evidence type="ECO:0000313" key="19">
    <source>
        <dbReference type="EMBL" id="OGC34133.1"/>
    </source>
</evidence>
<keyword evidence="5 14" id="KW-0436">Ligase</keyword>
<evidence type="ECO:0000256" key="6">
    <source>
        <dbReference type="ARBA" id="ARBA00022618"/>
    </source>
</evidence>
<reference evidence="19 20" key="1">
    <citation type="journal article" date="2016" name="Nat. Commun.">
        <title>Thousands of microbial genomes shed light on interconnected biogeochemical processes in an aquifer system.</title>
        <authorList>
            <person name="Anantharaman K."/>
            <person name="Brown C.T."/>
            <person name="Hug L.A."/>
            <person name="Sharon I."/>
            <person name="Castelle C.J."/>
            <person name="Probst A.J."/>
            <person name="Thomas B.C."/>
            <person name="Singh A."/>
            <person name="Wilkins M.J."/>
            <person name="Karaoz U."/>
            <person name="Brodie E.L."/>
            <person name="Williams K.H."/>
            <person name="Hubbard S.S."/>
            <person name="Banfield J.F."/>
        </authorList>
    </citation>
    <scope>NUCLEOTIDE SEQUENCE [LARGE SCALE GENOMIC DNA]</scope>
</reference>
<evidence type="ECO:0000256" key="9">
    <source>
        <dbReference type="ARBA" id="ARBA00022960"/>
    </source>
</evidence>
<dbReference type="GO" id="GO:0005737">
    <property type="term" value="C:cytoplasm"/>
    <property type="evidence" value="ECO:0007669"/>
    <property type="project" value="UniProtKB-SubCell"/>
</dbReference>
<dbReference type="Pfam" id="PF08245">
    <property type="entry name" value="Mur_ligase_M"/>
    <property type="match status" value="1"/>
</dbReference>
<keyword evidence="7 14" id="KW-0547">Nucleotide-binding</keyword>
<feature type="domain" description="Mur ligase central" evidence="18">
    <location>
        <begin position="110"/>
        <end position="288"/>
    </location>
</feature>
<keyword evidence="11 14" id="KW-0131">Cell cycle</keyword>
<dbReference type="InterPro" id="IPR036565">
    <property type="entry name" value="Mur-like_cat_sf"/>
</dbReference>
<dbReference type="UniPathway" id="UPA00219"/>
<dbReference type="SUPFAM" id="SSF51984">
    <property type="entry name" value="MurCD N-terminal domain"/>
    <property type="match status" value="1"/>
</dbReference>
<keyword evidence="6 14" id="KW-0132">Cell division</keyword>
<evidence type="ECO:0000256" key="7">
    <source>
        <dbReference type="ARBA" id="ARBA00022741"/>
    </source>
</evidence>
<dbReference type="InterPro" id="IPR036615">
    <property type="entry name" value="Mur_ligase_C_dom_sf"/>
</dbReference>
<proteinExistence type="inferred from homology"/>
<evidence type="ECO:0000259" key="16">
    <source>
        <dbReference type="Pfam" id="PF01225"/>
    </source>
</evidence>
<dbReference type="GO" id="GO:0008360">
    <property type="term" value="P:regulation of cell shape"/>
    <property type="evidence" value="ECO:0007669"/>
    <property type="project" value="UniProtKB-KW"/>
</dbReference>
<evidence type="ECO:0000256" key="3">
    <source>
        <dbReference type="ARBA" id="ARBA00012211"/>
    </source>
</evidence>
<dbReference type="Gene3D" id="3.40.1190.10">
    <property type="entry name" value="Mur-like, catalytic domain"/>
    <property type="match status" value="1"/>
</dbReference>
<dbReference type="Proteomes" id="UP000177309">
    <property type="component" value="Unassembled WGS sequence"/>
</dbReference>
<name>A0A1F4TPX9_UNCSA</name>
<evidence type="ECO:0000256" key="2">
    <source>
        <dbReference type="ARBA" id="ARBA00004752"/>
    </source>
</evidence>
<dbReference type="InterPro" id="IPR050061">
    <property type="entry name" value="MurCDEF_pg_biosynth"/>
</dbReference>
<protein>
    <recommendedName>
        <fullName evidence="3 14">UDP-N-acetylmuramate--L-alanine ligase</fullName>
        <ecNumber evidence="3 14">6.3.2.8</ecNumber>
    </recommendedName>
    <alternativeName>
        <fullName evidence="14">UDP-N-acetylmuramoyl-L-alanine synthetase</fullName>
    </alternativeName>
</protein>
<comment type="function">
    <text evidence="14">Cell wall formation.</text>
</comment>
<evidence type="ECO:0000259" key="18">
    <source>
        <dbReference type="Pfam" id="PF08245"/>
    </source>
</evidence>
<dbReference type="InterPro" id="IPR004101">
    <property type="entry name" value="Mur_ligase_C"/>
</dbReference>
<comment type="caution">
    <text evidence="19">The sequence shown here is derived from an EMBL/GenBank/DDBJ whole genome shotgun (WGS) entry which is preliminary data.</text>
</comment>
<dbReference type="GO" id="GO:0051301">
    <property type="term" value="P:cell division"/>
    <property type="evidence" value="ECO:0007669"/>
    <property type="project" value="UniProtKB-KW"/>
</dbReference>
<feature type="binding site" evidence="14">
    <location>
        <begin position="112"/>
        <end position="118"/>
    </location>
    <ligand>
        <name>ATP</name>
        <dbReference type="ChEBI" id="CHEBI:30616"/>
    </ligand>
</feature>
<dbReference type="Pfam" id="PF02875">
    <property type="entry name" value="Mur_ligase_C"/>
    <property type="match status" value="1"/>
</dbReference>
<keyword evidence="9 14" id="KW-0133">Cell shape</keyword>
<keyword evidence="15" id="KW-1133">Transmembrane helix</keyword>
<dbReference type="EC" id="6.3.2.8" evidence="3 14"/>
<gene>
    <name evidence="14" type="primary">murC</name>
    <name evidence="19" type="ORF">A2462_00945</name>
</gene>
<evidence type="ECO:0000313" key="20">
    <source>
        <dbReference type="Proteomes" id="UP000177309"/>
    </source>
</evidence>
<dbReference type="AlphaFoldDB" id="A0A1F4TPX9"/>
<keyword evidence="15" id="KW-0812">Transmembrane</keyword>
<dbReference type="SUPFAM" id="SSF53623">
    <property type="entry name" value="MurD-like peptide ligases, catalytic domain"/>
    <property type="match status" value="1"/>
</dbReference>
<comment type="pathway">
    <text evidence="2 14">Cell wall biogenesis; peptidoglycan biosynthesis.</text>
</comment>
<feature type="transmembrane region" description="Helical" evidence="15">
    <location>
        <begin position="283"/>
        <end position="303"/>
    </location>
</feature>
<accession>A0A1F4TPX9</accession>
<dbReference type="InterPro" id="IPR013221">
    <property type="entry name" value="Mur_ligase_cen"/>
</dbReference>
<comment type="subcellular location">
    <subcellularLocation>
        <location evidence="1 14">Cytoplasm</location>
    </subcellularLocation>
</comment>
<keyword evidence="8 14" id="KW-0067">ATP-binding</keyword>
<dbReference type="EMBL" id="MEUI01000022">
    <property type="protein sequence ID" value="OGC34133.1"/>
    <property type="molecule type" value="Genomic_DNA"/>
</dbReference>
<evidence type="ECO:0000256" key="8">
    <source>
        <dbReference type="ARBA" id="ARBA00022840"/>
    </source>
</evidence>
<evidence type="ECO:0000256" key="14">
    <source>
        <dbReference type="HAMAP-Rule" id="MF_00046"/>
    </source>
</evidence>
<comment type="catalytic activity">
    <reaction evidence="13 14">
        <text>UDP-N-acetyl-alpha-D-muramate + L-alanine + ATP = UDP-N-acetyl-alpha-D-muramoyl-L-alanine + ADP + phosphate + H(+)</text>
        <dbReference type="Rhea" id="RHEA:23372"/>
        <dbReference type="ChEBI" id="CHEBI:15378"/>
        <dbReference type="ChEBI" id="CHEBI:30616"/>
        <dbReference type="ChEBI" id="CHEBI:43474"/>
        <dbReference type="ChEBI" id="CHEBI:57972"/>
        <dbReference type="ChEBI" id="CHEBI:70757"/>
        <dbReference type="ChEBI" id="CHEBI:83898"/>
        <dbReference type="ChEBI" id="CHEBI:456216"/>
        <dbReference type="EC" id="6.3.2.8"/>
    </reaction>
</comment>
<dbReference type="Gene3D" id="3.90.190.20">
    <property type="entry name" value="Mur ligase, C-terminal domain"/>
    <property type="match status" value="1"/>
</dbReference>
<dbReference type="GO" id="GO:0071555">
    <property type="term" value="P:cell wall organization"/>
    <property type="evidence" value="ECO:0007669"/>
    <property type="project" value="UniProtKB-KW"/>
</dbReference>
<dbReference type="InterPro" id="IPR005758">
    <property type="entry name" value="UDP-N-AcMur_Ala_ligase_MurC"/>
</dbReference>
<dbReference type="GO" id="GO:0005524">
    <property type="term" value="F:ATP binding"/>
    <property type="evidence" value="ECO:0007669"/>
    <property type="project" value="UniProtKB-UniRule"/>
</dbReference>
<evidence type="ECO:0000256" key="5">
    <source>
        <dbReference type="ARBA" id="ARBA00022598"/>
    </source>
</evidence>
<sequence>MQRVRQVHFVGIGGCGMSGIAKVLHEIGYKVSGSDTKEGPNTLRLKDLGVKIYIGHDAPNVRGIDLLVYSSAVSQDNPELLEARANGVKILQRAEMLSWIMNQSETRIAVAGTHGKTTITAMLAKVFLYNRFNPTYFIGCDMDYVDSNAMLGTGKFSIAEADESDSSFLKLAPTVGVISNIEGDHLERFGNIETIIDTFERFADQVAKDGFVVIDPNDLNNQEIMKRVKARFLTYGLKGDVSLSAAEVQYKHFGSNFTLLHDGKNVGKVELSVPGWQNVLNSLAVFAVGFEFGLSFAAIAAALSSFIGARRRFQTVGSFHEISVIDDYAHHPTEVRATLSAARLGWPGRRIICIFQPHRYSRTMLLKDQFAQAFGDADKIIITGIYAASEKPISGITGKTIADAIKGKDVKYIPRKEKIPEYLMQEIKDGDMVLTLGAGDIYTIGKEIFSRLKMQEKEVEQDSPSAKT</sequence>
<evidence type="ECO:0000256" key="1">
    <source>
        <dbReference type="ARBA" id="ARBA00004496"/>
    </source>
</evidence>
<dbReference type="InterPro" id="IPR000713">
    <property type="entry name" value="Mur_ligase_N"/>
</dbReference>
<evidence type="ECO:0000256" key="15">
    <source>
        <dbReference type="SAM" id="Phobius"/>
    </source>
</evidence>
<dbReference type="SUPFAM" id="SSF53244">
    <property type="entry name" value="MurD-like peptide ligases, peptide-binding domain"/>
    <property type="match status" value="1"/>
</dbReference>
<keyword evidence="12 14" id="KW-0961">Cell wall biogenesis/degradation</keyword>
<evidence type="ECO:0000256" key="4">
    <source>
        <dbReference type="ARBA" id="ARBA00022490"/>
    </source>
</evidence>
<evidence type="ECO:0000256" key="13">
    <source>
        <dbReference type="ARBA" id="ARBA00047833"/>
    </source>
</evidence>
<keyword evidence="15" id="KW-0472">Membrane</keyword>
<dbReference type="GO" id="GO:0008763">
    <property type="term" value="F:UDP-N-acetylmuramate-L-alanine ligase activity"/>
    <property type="evidence" value="ECO:0007669"/>
    <property type="project" value="UniProtKB-UniRule"/>
</dbReference>
<evidence type="ECO:0000256" key="12">
    <source>
        <dbReference type="ARBA" id="ARBA00023316"/>
    </source>
</evidence>
<feature type="domain" description="Mur ligase C-terminal" evidence="17">
    <location>
        <begin position="311"/>
        <end position="439"/>
    </location>
</feature>
<organism evidence="19 20">
    <name type="scientific">candidate division WOR-1 bacterium RIFOXYC2_FULL_41_25</name>
    <dbReference type="NCBI Taxonomy" id="1802586"/>
    <lineage>
        <taxon>Bacteria</taxon>
        <taxon>Bacillati</taxon>
        <taxon>Saganbacteria</taxon>
    </lineage>
</organism>
<dbReference type="PANTHER" id="PTHR43445:SF3">
    <property type="entry name" value="UDP-N-ACETYLMURAMATE--L-ALANINE LIGASE"/>
    <property type="match status" value="1"/>
</dbReference>
<evidence type="ECO:0000256" key="11">
    <source>
        <dbReference type="ARBA" id="ARBA00023306"/>
    </source>
</evidence>
<keyword evidence="10 14" id="KW-0573">Peptidoglycan synthesis</keyword>
<dbReference type="HAMAP" id="MF_00046">
    <property type="entry name" value="MurC"/>
    <property type="match status" value="1"/>
</dbReference>
<dbReference type="Gene3D" id="3.40.50.720">
    <property type="entry name" value="NAD(P)-binding Rossmann-like Domain"/>
    <property type="match status" value="1"/>
</dbReference>
<dbReference type="NCBIfam" id="TIGR01082">
    <property type="entry name" value="murC"/>
    <property type="match status" value="1"/>
</dbReference>
<feature type="domain" description="Mur ligase N-terminal catalytic" evidence="16">
    <location>
        <begin position="7"/>
        <end position="103"/>
    </location>
</feature>
<keyword evidence="4 14" id="KW-0963">Cytoplasm</keyword>
<dbReference type="GO" id="GO:0009252">
    <property type="term" value="P:peptidoglycan biosynthetic process"/>
    <property type="evidence" value="ECO:0007669"/>
    <property type="project" value="UniProtKB-UniRule"/>
</dbReference>
<comment type="similarity">
    <text evidence="14">Belongs to the MurCDEF family.</text>
</comment>